<reference evidence="4 5" key="1">
    <citation type="journal article" date="2014" name="Int. J. Syst. Evol. Microbiol.">
        <title>Streptomyces hoynatensis sp. nov., isolated from deep marine sediment.</title>
        <authorList>
            <person name="Veyisoglu A."/>
            <person name="Sahin N."/>
        </authorList>
    </citation>
    <scope>NUCLEOTIDE SEQUENCE [LARGE SCALE GENOMIC DNA]</scope>
    <source>
        <strain evidence="4 5">KCTC 29097</strain>
    </source>
</reference>
<keyword evidence="5" id="KW-1185">Reference proteome</keyword>
<evidence type="ECO:0000256" key="1">
    <source>
        <dbReference type="SAM" id="MobiDB-lite"/>
    </source>
</evidence>
<dbReference type="Pfam" id="PF11350">
    <property type="entry name" value="DUF3152"/>
    <property type="match status" value="1"/>
</dbReference>
<feature type="transmembrane region" description="Helical" evidence="2">
    <location>
        <begin position="95"/>
        <end position="117"/>
    </location>
</feature>
<keyword evidence="2" id="KW-0472">Membrane</keyword>
<gene>
    <name evidence="4" type="ORF">D7294_02675</name>
</gene>
<name>A0A3A9ZG10_9ACTN</name>
<evidence type="ECO:0000259" key="3">
    <source>
        <dbReference type="Pfam" id="PF11350"/>
    </source>
</evidence>
<dbReference type="SUPFAM" id="SSF55486">
    <property type="entry name" value="Metalloproteases ('zincins'), catalytic domain"/>
    <property type="match status" value="1"/>
</dbReference>
<keyword evidence="2" id="KW-0812">Transmembrane</keyword>
<accession>A0A3A9ZG10</accession>
<evidence type="ECO:0000313" key="4">
    <source>
        <dbReference type="EMBL" id="RKN47099.1"/>
    </source>
</evidence>
<proteinExistence type="predicted"/>
<comment type="caution">
    <text evidence="4">The sequence shown here is derived from an EMBL/GenBank/DDBJ whole genome shotgun (WGS) entry which is preliminary data.</text>
</comment>
<feature type="compositionally biased region" description="Low complexity" evidence="1">
    <location>
        <begin position="129"/>
        <end position="139"/>
    </location>
</feature>
<dbReference type="AlphaFoldDB" id="A0A3A9ZG10"/>
<dbReference type="EMBL" id="RBAL01000001">
    <property type="protein sequence ID" value="RKN47099.1"/>
    <property type="molecule type" value="Genomic_DNA"/>
</dbReference>
<feature type="domain" description="DUF3152" evidence="3">
    <location>
        <begin position="186"/>
        <end position="353"/>
    </location>
</feature>
<sequence length="364" mass="38061">MDRTDRAHPGHGPASSTPPPGSALGTGGSGPRQEYLDAFNEENFGGGPRLPRPRQAEPPRQAGPRPSGRHGKPRKGGGVPGDSPRRGPRSGRGRTLAGVTAAALVTVLAVVVAGQVAGGEDGGDEADEAAVGAGAGEETASQEPPDAETLTGEAPQAPPAPSYGELMHMTFPLAPDLTASGDLVPVGGSDPAPNPDADTVLHYRVDVEAGMDLDPEFFAEVAQRTLNDDRSWSHGGERSFARVSGDDYDFILTLASPGTAADWCARSGLDITEDNVSCDSASTDRVIINAWRWAQGAETYGDDIAAYRQMLINHEVGHRLGFNHAVCPAEGALAPVMMQQTKWLTLNGLTCLPNPWPNPEDGTR</sequence>
<dbReference type="OrthoDB" id="9779865at2"/>
<organism evidence="4 5">
    <name type="scientific">Streptomyces hoynatensis</name>
    <dbReference type="NCBI Taxonomy" id="1141874"/>
    <lineage>
        <taxon>Bacteria</taxon>
        <taxon>Bacillati</taxon>
        <taxon>Actinomycetota</taxon>
        <taxon>Actinomycetes</taxon>
        <taxon>Kitasatosporales</taxon>
        <taxon>Streptomycetaceae</taxon>
        <taxon>Streptomyces</taxon>
    </lineage>
</organism>
<protein>
    <submittedName>
        <fullName evidence="4">DUF3152 domain-containing protein</fullName>
    </submittedName>
</protein>
<dbReference type="Proteomes" id="UP000272474">
    <property type="component" value="Unassembled WGS sequence"/>
</dbReference>
<feature type="region of interest" description="Disordered" evidence="1">
    <location>
        <begin position="117"/>
        <end position="161"/>
    </location>
</feature>
<feature type="region of interest" description="Disordered" evidence="1">
    <location>
        <begin position="1"/>
        <end position="95"/>
    </location>
</feature>
<dbReference type="InterPro" id="IPR022603">
    <property type="entry name" value="DUF3152"/>
</dbReference>
<keyword evidence="2" id="KW-1133">Transmembrane helix</keyword>
<evidence type="ECO:0000256" key="2">
    <source>
        <dbReference type="SAM" id="Phobius"/>
    </source>
</evidence>
<evidence type="ECO:0000313" key="5">
    <source>
        <dbReference type="Proteomes" id="UP000272474"/>
    </source>
</evidence>